<protein>
    <submittedName>
        <fullName evidence="1">Uncharacterized protein</fullName>
    </submittedName>
</protein>
<dbReference type="AlphaFoldDB" id="A0A5Q2MZD3"/>
<keyword evidence="2" id="KW-1185">Reference proteome</keyword>
<evidence type="ECO:0000313" key="1">
    <source>
        <dbReference type="EMBL" id="QGG46292.1"/>
    </source>
</evidence>
<organism evidence="1 2">
    <name type="scientific">Heliorestis convoluta</name>
    <dbReference type="NCBI Taxonomy" id="356322"/>
    <lineage>
        <taxon>Bacteria</taxon>
        <taxon>Bacillati</taxon>
        <taxon>Bacillota</taxon>
        <taxon>Clostridia</taxon>
        <taxon>Eubacteriales</taxon>
        <taxon>Heliobacteriaceae</taxon>
        <taxon>Heliorestis</taxon>
    </lineage>
</organism>
<reference evidence="2" key="1">
    <citation type="submission" date="2019-11" db="EMBL/GenBank/DDBJ databases">
        <title>Genome sequence of Heliorestis convoluta strain HH, an alkaliphilic and minimalistic phototrophic bacterium from a soda lake in Egypt.</title>
        <authorList>
            <person name="Dewey E.D."/>
            <person name="Stokes L.M."/>
            <person name="Burchell B.M."/>
            <person name="Shaffer K.N."/>
            <person name="Huntington A.M."/>
            <person name="Baker J.M."/>
            <person name="Nadendla S."/>
            <person name="Giglio M.G."/>
            <person name="Touchman J.W."/>
            <person name="Blankenship R.E."/>
            <person name="Madigan M.T."/>
            <person name="Sattley W.M."/>
        </authorList>
    </citation>
    <scope>NUCLEOTIDE SEQUENCE [LARGE SCALE GENOMIC DNA]</scope>
    <source>
        <strain evidence="2">HH</strain>
    </source>
</reference>
<dbReference type="Proteomes" id="UP000366051">
    <property type="component" value="Chromosome"/>
</dbReference>
<proteinExistence type="predicted"/>
<dbReference type="EMBL" id="CP045875">
    <property type="protein sequence ID" value="QGG46292.1"/>
    <property type="molecule type" value="Genomic_DNA"/>
</dbReference>
<name>A0A5Q2MZD3_9FIRM</name>
<gene>
    <name evidence="1" type="ORF">FTV88_0113</name>
</gene>
<dbReference type="KEGG" id="hcv:FTV88_0113"/>
<accession>A0A5Q2MZD3</accession>
<evidence type="ECO:0000313" key="2">
    <source>
        <dbReference type="Proteomes" id="UP000366051"/>
    </source>
</evidence>
<sequence length="47" mass="5542">MKLRKEDLFMSLLALAFSFHGLWGFSYLGRMDKKEEVLRTSVSCRRS</sequence>